<evidence type="ECO:0000259" key="7">
    <source>
        <dbReference type="Pfam" id="PF07980"/>
    </source>
</evidence>
<dbReference type="RefSeq" id="WP_188814704.1">
    <property type="nucleotide sequence ID" value="NZ_BMHT01000005.1"/>
</dbReference>
<accession>A0ABQ1UG66</accession>
<keyword evidence="10" id="KW-1185">Reference proteome</keyword>
<evidence type="ECO:0000313" key="9">
    <source>
        <dbReference type="EMBL" id="GGF15564.1"/>
    </source>
</evidence>
<evidence type="ECO:0000256" key="6">
    <source>
        <dbReference type="SAM" id="SignalP"/>
    </source>
</evidence>
<dbReference type="Pfam" id="PF07980">
    <property type="entry name" value="SusD_RagB"/>
    <property type="match status" value="1"/>
</dbReference>
<evidence type="ECO:0000256" key="2">
    <source>
        <dbReference type="ARBA" id="ARBA00006275"/>
    </source>
</evidence>
<evidence type="ECO:0000256" key="1">
    <source>
        <dbReference type="ARBA" id="ARBA00004442"/>
    </source>
</evidence>
<dbReference type="Gene3D" id="1.25.40.390">
    <property type="match status" value="1"/>
</dbReference>
<evidence type="ECO:0000256" key="5">
    <source>
        <dbReference type="ARBA" id="ARBA00023237"/>
    </source>
</evidence>
<dbReference type="SUPFAM" id="SSF48452">
    <property type="entry name" value="TPR-like"/>
    <property type="match status" value="1"/>
</dbReference>
<comment type="caution">
    <text evidence="9">The sequence shown here is derived from an EMBL/GenBank/DDBJ whole genome shotgun (WGS) entry which is preliminary data.</text>
</comment>
<sequence length="529" mass="59671">MKRYTLRLALLAAGLALTTACEKNLLDQPNPNETLTGNYWLTSTDALTGVNTTYGGLQQLGAYKRWLSFAYDLRDDEGFSNSPWSELANFTKFIQTNYNFEPSRDIWRDHYRTIWRANQVLANVPNITMTDAQLKQRILAEAYFIRALCYFNLASLYGRVPLALQPSDLNVTPPQATDEAQVWTQIYADLQAAIGTDAAPNLPVSYTGSDLGRVTLGAARALLGKAYMQNRRWTDASAQFQRVIGSGVYSLTANYRDNFRHTSENNSESIFEVQFSDLKLAGNNGDIAEDANTSEGNNRPQFFGPPGEGLGYTDAEVRPWVVTEFLQEPTTTGARDPRLAATVFYNRQQFTTALPVDADTLVYGTGFLTRYKRGTANSQRVYWRKYQTDYYRPSENFDSPINHRVIRYADVLLLQAEALNEQGQTATAVPLINQVRTRAGLAPLVAGNFTQETLRTQLMHERVTEFTGEGLRWFDLRRWGLLDNQATLNQLSAHDPDFTNFVVAQNKSRLLPLVQQDVDLARLQQNPGW</sequence>
<comment type="similarity">
    <text evidence="2">Belongs to the SusD family.</text>
</comment>
<name>A0ABQ1UG66_9BACT</name>
<feature type="signal peptide" evidence="6">
    <location>
        <begin position="1"/>
        <end position="22"/>
    </location>
</feature>
<dbReference type="CDD" id="cd08977">
    <property type="entry name" value="SusD"/>
    <property type="match status" value="1"/>
</dbReference>
<dbReference type="EMBL" id="BMHT01000005">
    <property type="protein sequence ID" value="GGF15564.1"/>
    <property type="molecule type" value="Genomic_DNA"/>
</dbReference>
<reference evidence="10" key="1">
    <citation type="journal article" date="2019" name="Int. J. Syst. Evol. Microbiol.">
        <title>The Global Catalogue of Microorganisms (GCM) 10K type strain sequencing project: providing services to taxonomists for standard genome sequencing and annotation.</title>
        <authorList>
            <consortium name="The Broad Institute Genomics Platform"/>
            <consortium name="The Broad Institute Genome Sequencing Center for Infectious Disease"/>
            <person name="Wu L."/>
            <person name="Ma J."/>
        </authorList>
    </citation>
    <scope>NUCLEOTIDE SEQUENCE [LARGE SCALE GENOMIC DNA]</scope>
    <source>
        <strain evidence="10">CGMCC 1.15197</strain>
    </source>
</reference>
<evidence type="ECO:0000259" key="8">
    <source>
        <dbReference type="Pfam" id="PF14322"/>
    </source>
</evidence>
<gene>
    <name evidence="9" type="ORF">GCM10011383_28560</name>
</gene>
<protein>
    <submittedName>
        <fullName evidence="9">Membrane protein</fullName>
    </submittedName>
</protein>
<evidence type="ECO:0000256" key="4">
    <source>
        <dbReference type="ARBA" id="ARBA00023136"/>
    </source>
</evidence>
<feature type="domain" description="RagB/SusD" evidence="7">
    <location>
        <begin position="268"/>
        <end position="529"/>
    </location>
</feature>
<dbReference type="Pfam" id="PF14322">
    <property type="entry name" value="SusD-like_3"/>
    <property type="match status" value="1"/>
</dbReference>
<evidence type="ECO:0000313" key="10">
    <source>
        <dbReference type="Proteomes" id="UP000632273"/>
    </source>
</evidence>
<organism evidence="9 10">
    <name type="scientific">Hymenobacter cavernae</name>
    <dbReference type="NCBI Taxonomy" id="2044852"/>
    <lineage>
        <taxon>Bacteria</taxon>
        <taxon>Pseudomonadati</taxon>
        <taxon>Bacteroidota</taxon>
        <taxon>Cytophagia</taxon>
        <taxon>Cytophagales</taxon>
        <taxon>Hymenobacteraceae</taxon>
        <taxon>Hymenobacter</taxon>
    </lineage>
</organism>
<evidence type="ECO:0000256" key="3">
    <source>
        <dbReference type="ARBA" id="ARBA00022729"/>
    </source>
</evidence>
<keyword evidence="4" id="KW-0472">Membrane</keyword>
<dbReference type="InterPro" id="IPR011990">
    <property type="entry name" value="TPR-like_helical_dom_sf"/>
</dbReference>
<comment type="subcellular location">
    <subcellularLocation>
        <location evidence="1">Cell outer membrane</location>
    </subcellularLocation>
</comment>
<proteinExistence type="inferred from homology"/>
<feature type="chain" id="PRO_5045437997" evidence="6">
    <location>
        <begin position="23"/>
        <end position="529"/>
    </location>
</feature>
<dbReference type="PROSITE" id="PS51257">
    <property type="entry name" value="PROKAR_LIPOPROTEIN"/>
    <property type="match status" value="1"/>
</dbReference>
<keyword evidence="3 6" id="KW-0732">Signal</keyword>
<keyword evidence="5" id="KW-0998">Cell outer membrane</keyword>
<dbReference type="InterPro" id="IPR033985">
    <property type="entry name" value="SusD-like_N"/>
</dbReference>
<feature type="domain" description="SusD-like N-terminal" evidence="8">
    <location>
        <begin position="50"/>
        <end position="227"/>
    </location>
</feature>
<dbReference type="Proteomes" id="UP000632273">
    <property type="component" value="Unassembled WGS sequence"/>
</dbReference>
<dbReference type="InterPro" id="IPR012944">
    <property type="entry name" value="SusD_RagB_dom"/>
</dbReference>